<organism evidence="1 2">
    <name type="scientific">Mycobacterium kansasii</name>
    <dbReference type="NCBI Taxonomy" id="1768"/>
    <lineage>
        <taxon>Bacteria</taxon>
        <taxon>Bacillati</taxon>
        <taxon>Actinomycetota</taxon>
        <taxon>Actinomycetes</taxon>
        <taxon>Mycobacteriales</taxon>
        <taxon>Mycobacteriaceae</taxon>
        <taxon>Mycobacterium</taxon>
    </lineage>
</organism>
<dbReference type="Proteomes" id="UP000188532">
    <property type="component" value="Unassembled WGS sequence"/>
</dbReference>
<accession>A0A1V3W9V9</accession>
<comment type="caution">
    <text evidence="1">The sequence shown here is derived from an EMBL/GenBank/DDBJ whole genome shotgun (WGS) entry which is preliminary data.</text>
</comment>
<dbReference type="AlphaFoldDB" id="A0A1V3W9V9"/>
<gene>
    <name evidence="1" type="ORF">BZL29_8449</name>
</gene>
<name>A0A1V3W9V9_MYCKA</name>
<reference evidence="1 2" key="1">
    <citation type="submission" date="2017-02" db="EMBL/GenBank/DDBJ databases">
        <title>Complete genome sequences of Mycobacterium kansasii strains isolated from rhesus macaques.</title>
        <authorList>
            <person name="Panda A."/>
            <person name="Nagaraj S."/>
            <person name="Zhao X."/>
            <person name="Tettelin H."/>
            <person name="Detolla L.J."/>
        </authorList>
    </citation>
    <scope>NUCLEOTIDE SEQUENCE [LARGE SCALE GENOMIC DNA]</scope>
    <source>
        <strain evidence="1 2">11-3469</strain>
    </source>
</reference>
<protein>
    <submittedName>
        <fullName evidence="1">Uncharacterized protein</fullName>
    </submittedName>
</protein>
<sequence length="65" mass="6740">MPGIEGSRTGLRDGQLVLVLAEYDLLAEVTCRGLVGEFHGVGACCWAASTVMTSAGSTRQLEALA</sequence>
<dbReference type="EMBL" id="MVBN01000016">
    <property type="protein sequence ID" value="OOK63779.1"/>
    <property type="molecule type" value="Genomic_DNA"/>
</dbReference>
<evidence type="ECO:0000313" key="2">
    <source>
        <dbReference type="Proteomes" id="UP000188532"/>
    </source>
</evidence>
<proteinExistence type="predicted"/>
<evidence type="ECO:0000313" key="1">
    <source>
        <dbReference type="EMBL" id="OOK63779.1"/>
    </source>
</evidence>